<protein>
    <submittedName>
        <fullName evidence="2">Uncharacterized protein</fullName>
    </submittedName>
</protein>
<dbReference type="OrthoDB" id="3231351at2759"/>
<feature type="region of interest" description="Disordered" evidence="1">
    <location>
        <begin position="226"/>
        <end position="283"/>
    </location>
</feature>
<dbReference type="HOGENOM" id="CLU_071881_0_0_1"/>
<evidence type="ECO:0000313" key="2">
    <source>
        <dbReference type="EMBL" id="KDQ22964.1"/>
    </source>
</evidence>
<dbReference type="EMBL" id="KL198014">
    <property type="protein sequence ID" value="KDQ22964.1"/>
    <property type="molecule type" value="Genomic_DNA"/>
</dbReference>
<evidence type="ECO:0000256" key="1">
    <source>
        <dbReference type="SAM" id="MobiDB-lite"/>
    </source>
</evidence>
<dbReference type="InParanoid" id="A0A067N553"/>
<organism evidence="2 3">
    <name type="scientific">Pleurotus ostreatus (strain PC15)</name>
    <name type="common">Oyster mushroom</name>
    <dbReference type="NCBI Taxonomy" id="1137138"/>
    <lineage>
        <taxon>Eukaryota</taxon>
        <taxon>Fungi</taxon>
        <taxon>Dikarya</taxon>
        <taxon>Basidiomycota</taxon>
        <taxon>Agaricomycotina</taxon>
        <taxon>Agaricomycetes</taxon>
        <taxon>Agaricomycetidae</taxon>
        <taxon>Agaricales</taxon>
        <taxon>Pleurotineae</taxon>
        <taxon>Pleurotaceae</taxon>
        <taxon>Pleurotus</taxon>
    </lineage>
</organism>
<sequence>MPPRVRKSDIAPIDWTDDRTWALIGEMEERHNAKVLFGKKEKDENTSGEQKIMVYKAIAAKLFPEESKLYAKAMGDRVKSKVEALRKKYIIMAKRLKQTGDGLTGDDASQEVADGPIEVYMPFYISPEGPDHDTIPEARNIWEQICKDLPYFPALHRLWASRPNVVPPVVTTGIGPRGRSVVYMQNPHPGALAEDLNRDNIPIDPVLLAMERELFSPTADLFRPLIPLDDDPPAPGAPIVHPPGRFFGADATNTPSSSQASADDDTPPPPTPSQSRKGPKVSHLSDEALNKAKASIQVVPKKRSFEESIIDVQMQQIKQLADRADADRNVKIRKLMLKELELGVMTPAQYRRQLKKMGMFSDDENSDTN</sequence>
<proteinExistence type="predicted"/>
<accession>A0A067N553</accession>
<name>A0A067N553_PLEO1</name>
<evidence type="ECO:0000313" key="3">
    <source>
        <dbReference type="Proteomes" id="UP000027073"/>
    </source>
</evidence>
<dbReference type="AlphaFoldDB" id="A0A067N553"/>
<gene>
    <name evidence="2" type="ORF">PLEOSDRAFT_163850</name>
</gene>
<dbReference type="Proteomes" id="UP000027073">
    <property type="component" value="Unassembled WGS sequence"/>
</dbReference>
<dbReference type="VEuPathDB" id="FungiDB:PLEOSDRAFT_163850"/>
<reference evidence="3" key="1">
    <citation type="journal article" date="2014" name="Proc. Natl. Acad. Sci. U.S.A.">
        <title>Extensive sampling of basidiomycete genomes demonstrates inadequacy of the white-rot/brown-rot paradigm for wood decay fungi.</title>
        <authorList>
            <person name="Riley R."/>
            <person name="Salamov A.A."/>
            <person name="Brown D.W."/>
            <person name="Nagy L.G."/>
            <person name="Floudas D."/>
            <person name="Held B.W."/>
            <person name="Levasseur A."/>
            <person name="Lombard V."/>
            <person name="Morin E."/>
            <person name="Otillar R."/>
            <person name="Lindquist E.A."/>
            <person name="Sun H."/>
            <person name="LaButti K.M."/>
            <person name="Schmutz J."/>
            <person name="Jabbour D."/>
            <person name="Luo H."/>
            <person name="Baker S.E."/>
            <person name="Pisabarro A.G."/>
            <person name="Walton J.D."/>
            <person name="Blanchette R.A."/>
            <person name="Henrissat B."/>
            <person name="Martin F."/>
            <person name="Cullen D."/>
            <person name="Hibbett D.S."/>
            <person name="Grigoriev I.V."/>
        </authorList>
    </citation>
    <scope>NUCLEOTIDE SEQUENCE [LARGE SCALE GENOMIC DNA]</scope>
    <source>
        <strain evidence="3">PC15</strain>
    </source>
</reference>